<organism evidence="2 3">
    <name type="scientific">Roseitalea porphyridii</name>
    <dbReference type="NCBI Taxonomy" id="1852022"/>
    <lineage>
        <taxon>Bacteria</taxon>
        <taxon>Pseudomonadati</taxon>
        <taxon>Pseudomonadota</taxon>
        <taxon>Alphaproteobacteria</taxon>
        <taxon>Hyphomicrobiales</taxon>
        <taxon>Ahrensiaceae</taxon>
        <taxon>Roseitalea</taxon>
    </lineage>
</organism>
<dbReference type="NCBIfam" id="TIGR02217">
    <property type="entry name" value="chp_TIGR02217"/>
    <property type="match status" value="1"/>
</dbReference>
<dbReference type="Proteomes" id="UP000293719">
    <property type="component" value="Chromosome"/>
</dbReference>
<dbReference type="EMBL" id="CP036532">
    <property type="protein sequence ID" value="QBK30097.1"/>
    <property type="molecule type" value="Genomic_DNA"/>
</dbReference>
<evidence type="ECO:0000313" key="3">
    <source>
        <dbReference type="Proteomes" id="UP000293719"/>
    </source>
</evidence>
<sequence length="226" mass="23954">MPDQRGAHARGHAWPARRLRRSVLSAFHDVAFTVRQPFGVQVATQRRVDVVALASGHETRNARTADALRRYTIPVGTRPIAEIRAILSFFEARGGPLHAFRFRDPVEPSTAADGGAPSAVDASVGIGDGTVTDFQLRTASGRTIRKPDAQTVLVALDGVAVDPADYTVGQSTGLVAFATPPGSGVLVTAGCLFDVPVRFENQSLSVTRADPESGSLDDLVLMEVIA</sequence>
<reference evidence="2 3" key="1">
    <citation type="journal article" date="2017" name="Int. J. Syst. Evol. Microbiol.">
        <title>Roseitalea porphyridii gen. nov., sp. nov., isolated from a red alga, and reclassification of Hoeflea suaedae Chung et al. 2013 as Pseudohoeflea suaedae gen. nov., comb. nov.</title>
        <authorList>
            <person name="Hyeon J.W."/>
            <person name="Jeong S.E."/>
            <person name="Baek K."/>
            <person name="Jeon C.O."/>
        </authorList>
    </citation>
    <scope>NUCLEOTIDE SEQUENCE [LARGE SCALE GENOMIC DNA]</scope>
    <source>
        <strain evidence="2 3">MA7-20</strain>
    </source>
</reference>
<keyword evidence="3" id="KW-1185">Reference proteome</keyword>
<dbReference type="KEGG" id="rpod:E0E05_05470"/>
<gene>
    <name evidence="2" type="ORF">E0E05_05470</name>
</gene>
<name>A0A4P6UY98_9HYPH</name>
<feature type="domain" description="DUF2460" evidence="1">
    <location>
        <begin position="28"/>
        <end position="224"/>
    </location>
</feature>
<dbReference type="AlphaFoldDB" id="A0A4P6UY98"/>
<evidence type="ECO:0000259" key="1">
    <source>
        <dbReference type="Pfam" id="PF09343"/>
    </source>
</evidence>
<proteinExistence type="predicted"/>
<evidence type="ECO:0000313" key="2">
    <source>
        <dbReference type="EMBL" id="QBK30097.1"/>
    </source>
</evidence>
<accession>A0A4P6UY98</accession>
<dbReference type="Pfam" id="PF09343">
    <property type="entry name" value="DUF2460"/>
    <property type="match status" value="1"/>
</dbReference>
<protein>
    <submittedName>
        <fullName evidence="2">TIGR02217 family protein</fullName>
    </submittedName>
</protein>
<dbReference type="InterPro" id="IPR011740">
    <property type="entry name" value="DUF2460"/>
</dbReference>